<keyword evidence="6 9" id="KW-0812">Transmembrane</keyword>
<organism evidence="10 11">
    <name type="scientific">Tepiditoga spiralis</name>
    <dbReference type="NCBI Taxonomy" id="2108365"/>
    <lineage>
        <taxon>Bacteria</taxon>
        <taxon>Thermotogati</taxon>
        <taxon>Thermotogota</taxon>
        <taxon>Thermotogae</taxon>
        <taxon>Petrotogales</taxon>
        <taxon>Petrotogaceae</taxon>
        <taxon>Tepiditoga</taxon>
    </lineage>
</organism>
<evidence type="ECO:0000313" key="11">
    <source>
        <dbReference type="Proteomes" id="UP000516361"/>
    </source>
</evidence>
<evidence type="ECO:0000256" key="8">
    <source>
        <dbReference type="ARBA" id="ARBA00023136"/>
    </source>
</evidence>
<keyword evidence="4 9" id="KW-1003">Cell membrane</keyword>
<comment type="caution">
    <text evidence="9">Lacks conserved residue(s) required for the propagation of feature annotation.</text>
</comment>
<evidence type="ECO:0000256" key="3">
    <source>
        <dbReference type="ARBA" id="ARBA00006263"/>
    </source>
</evidence>
<keyword evidence="8 9" id="KW-0472">Membrane</keyword>
<dbReference type="AlphaFoldDB" id="A0A7G1G358"/>
<dbReference type="InterPro" id="IPR004485">
    <property type="entry name" value="Cobalamin_biosynth_CobD/CbiB"/>
</dbReference>
<dbReference type="RefSeq" id="WP_190615887.1">
    <property type="nucleotide sequence ID" value="NZ_AP018712.1"/>
</dbReference>
<feature type="transmembrane region" description="Helical" evidence="9">
    <location>
        <begin position="46"/>
        <end position="79"/>
    </location>
</feature>
<keyword evidence="11" id="KW-1185">Reference proteome</keyword>
<dbReference type="GO" id="GO:0009236">
    <property type="term" value="P:cobalamin biosynthetic process"/>
    <property type="evidence" value="ECO:0007669"/>
    <property type="project" value="UniProtKB-UniRule"/>
</dbReference>
<gene>
    <name evidence="9" type="primary">cobD</name>
    <name evidence="10" type="ORF">OSSY52_09610</name>
</gene>
<keyword evidence="5 9" id="KW-0169">Cobalamin biosynthesis</keyword>
<dbReference type="KEGG" id="ocy:OSSY52_09610"/>
<sequence length="302" mass="34768">MISFIAAIFLDILFGEPKPFFHPVVWCGTLTNFIDKKLKHNILNGVLLVSIVLIFSQLLVYFVNILPLIFSIILSIFFIKSSFSISSLYEHVKKCDTDDIKKLKHSVSMIVSRDTSSLKKEELYSAAIETLAENFVDGVVSPFFYYLLFGLNGIIFQRFSNTMDAMIGYHNEKYEKFGKFAARLDDVLNYIPARLSIFFFFLFNPKGVLNSVKKYGGIKLNGTWSMAAMAGLLNIKLEKKGFYSINPNKNFPNRLDLKKALTYYIFISLIIILMEVLLLCTTLKMLNMEEMFHFRGLIFQYL</sequence>
<proteinExistence type="inferred from homology"/>
<evidence type="ECO:0000256" key="9">
    <source>
        <dbReference type="HAMAP-Rule" id="MF_00024"/>
    </source>
</evidence>
<dbReference type="InParanoid" id="A0A7G1G358"/>
<dbReference type="GO" id="GO:0015420">
    <property type="term" value="F:ABC-type vitamin B12 transporter activity"/>
    <property type="evidence" value="ECO:0007669"/>
    <property type="project" value="UniProtKB-UniRule"/>
</dbReference>
<dbReference type="PANTHER" id="PTHR34308">
    <property type="entry name" value="COBALAMIN BIOSYNTHESIS PROTEIN CBIB"/>
    <property type="match status" value="1"/>
</dbReference>
<evidence type="ECO:0000313" key="10">
    <source>
        <dbReference type="EMBL" id="BBE30820.1"/>
    </source>
</evidence>
<dbReference type="PANTHER" id="PTHR34308:SF1">
    <property type="entry name" value="COBALAMIN BIOSYNTHESIS PROTEIN CBIB"/>
    <property type="match status" value="1"/>
</dbReference>
<dbReference type="HAMAP" id="MF_00024">
    <property type="entry name" value="CobD_CbiB"/>
    <property type="match status" value="1"/>
</dbReference>
<accession>A0A7G1G358</accession>
<evidence type="ECO:0000256" key="5">
    <source>
        <dbReference type="ARBA" id="ARBA00022573"/>
    </source>
</evidence>
<dbReference type="NCBIfam" id="TIGR00380">
    <property type="entry name" value="cobal_cbiB"/>
    <property type="match status" value="1"/>
</dbReference>
<dbReference type="UniPathway" id="UPA00148"/>
<evidence type="ECO:0000256" key="2">
    <source>
        <dbReference type="ARBA" id="ARBA00004953"/>
    </source>
</evidence>
<feature type="transmembrane region" description="Helical" evidence="9">
    <location>
        <begin position="143"/>
        <end position="159"/>
    </location>
</feature>
<dbReference type="GO" id="GO:0005886">
    <property type="term" value="C:plasma membrane"/>
    <property type="evidence" value="ECO:0007669"/>
    <property type="project" value="UniProtKB-SubCell"/>
</dbReference>
<dbReference type="EMBL" id="AP018712">
    <property type="protein sequence ID" value="BBE30820.1"/>
    <property type="molecule type" value="Genomic_DNA"/>
</dbReference>
<evidence type="ECO:0000256" key="4">
    <source>
        <dbReference type="ARBA" id="ARBA00022475"/>
    </source>
</evidence>
<dbReference type="Proteomes" id="UP000516361">
    <property type="component" value="Chromosome"/>
</dbReference>
<evidence type="ECO:0000256" key="7">
    <source>
        <dbReference type="ARBA" id="ARBA00022989"/>
    </source>
</evidence>
<feature type="transmembrane region" description="Helical" evidence="9">
    <location>
        <begin position="261"/>
        <end position="286"/>
    </location>
</feature>
<dbReference type="Pfam" id="PF03186">
    <property type="entry name" value="CobD_Cbib"/>
    <property type="match status" value="1"/>
</dbReference>
<name>A0A7G1G358_9BACT</name>
<evidence type="ECO:0000256" key="6">
    <source>
        <dbReference type="ARBA" id="ARBA00022692"/>
    </source>
</evidence>
<comment type="pathway">
    <text evidence="2 9">Cofactor biosynthesis; adenosylcobalamin biosynthesis.</text>
</comment>
<evidence type="ECO:0000256" key="1">
    <source>
        <dbReference type="ARBA" id="ARBA00004651"/>
    </source>
</evidence>
<reference evidence="10 11" key="1">
    <citation type="submission" date="2018-06" db="EMBL/GenBank/DDBJ databases">
        <title>Genome sequencing of Oceanotoga sp. sy52.</title>
        <authorList>
            <person name="Mori K."/>
        </authorList>
    </citation>
    <scope>NUCLEOTIDE SEQUENCE [LARGE SCALE GENOMIC DNA]</scope>
    <source>
        <strain evidence="11">sy52</strain>
    </source>
</reference>
<comment type="function">
    <text evidence="9">Converts cobyric acid to cobinamide by the addition of aminopropanol on the F carboxylic group.</text>
</comment>
<protein>
    <recommendedName>
        <fullName evidence="9">Cobalamin biosynthesis protein CobD</fullName>
    </recommendedName>
</protein>
<keyword evidence="7 9" id="KW-1133">Transmembrane helix</keyword>
<comment type="similarity">
    <text evidence="3 9">Belongs to the CobD/CbiB family.</text>
</comment>
<comment type="subcellular location">
    <subcellularLocation>
        <location evidence="1 9">Cell membrane</location>
        <topology evidence="1 9">Multi-pass membrane protein</topology>
    </subcellularLocation>
</comment>
<dbReference type="GO" id="GO:0048472">
    <property type="term" value="F:threonine-phosphate decarboxylase activity"/>
    <property type="evidence" value="ECO:0007669"/>
    <property type="project" value="InterPro"/>
</dbReference>